<dbReference type="Proteomes" id="UP001159427">
    <property type="component" value="Unassembled WGS sequence"/>
</dbReference>
<evidence type="ECO:0000313" key="2">
    <source>
        <dbReference type="Proteomes" id="UP001159427"/>
    </source>
</evidence>
<gene>
    <name evidence="1" type="ORF">PEVE_00005839</name>
</gene>
<organism evidence="1 2">
    <name type="scientific">Porites evermanni</name>
    <dbReference type="NCBI Taxonomy" id="104178"/>
    <lineage>
        <taxon>Eukaryota</taxon>
        <taxon>Metazoa</taxon>
        <taxon>Cnidaria</taxon>
        <taxon>Anthozoa</taxon>
        <taxon>Hexacorallia</taxon>
        <taxon>Scleractinia</taxon>
        <taxon>Fungiina</taxon>
        <taxon>Poritidae</taxon>
        <taxon>Porites</taxon>
    </lineage>
</organism>
<dbReference type="EMBL" id="CALNXI010001375">
    <property type="protein sequence ID" value="CAH3166850.1"/>
    <property type="molecule type" value="Genomic_DNA"/>
</dbReference>
<dbReference type="PANTHER" id="PTHR13333">
    <property type="entry name" value="M-AAA PROTEASE-INTERACTING PROTEIN 1, MITOCHONDRIAL"/>
    <property type="match status" value="1"/>
</dbReference>
<comment type="caution">
    <text evidence="1">The sequence shown here is derived from an EMBL/GenBank/DDBJ whole genome shotgun (WGS) entry which is preliminary data.</text>
</comment>
<protein>
    <recommendedName>
        <fullName evidence="3">Tim44-like domain-containing protein</fullName>
    </recommendedName>
</protein>
<evidence type="ECO:0000313" key="1">
    <source>
        <dbReference type="EMBL" id="CAH3166850.1"/>
    </source>
</evidence>
<name>A0ABN8QQI7_9CNID</name>
<proteinExistence type="predicted"/>
<keyword evidence="2" id="KW-1185">Reference proteome</keyword>
<evidence type="ECO:0008006" key="3">
    <source>
        <dbReference type="Google" id="ProtNLM"/>
    </source>
</evidence>
<reference evidence="1 2" key="1">
    <citation type="submission" date="2022-05" db="EMBL/GenBank/DDBJ databases">
        <authorList>
            <consortium name="Genoscope - CEA"/>
            <person name="William W."/>
        </authorList>
    </citation>
    <scope>NUCLEOTIDE SEQUENCE [LARGE SCALE GENOMIC DNA]</scope>
</reference>
<sequence>MAVQVCFRRFRSFQLLFINTAYTRLKNPFLNVRTPFPTLTPRVLRPFTLTRTLCSDGRQNDEDPNVKTANLVITQGPIGWLLKTVNLWLLQKFIDHEFEEREFLRGAKQALCVISELINRRSWEEMEGIMSEKLASDIQHNTDLIEKLGPVVTWQQIISANIQKVQVGFVENGKGKLVDIQVAFMCANQNKDEFFEKQLGNVKIIGIPTPKIVYYTFRKLIFPDSVSDWHVDAISRQ</sequence>
<accession>A0ABN8QQI7</accession>
<dbReference type="PANTHER" id="PTHR13333:SF5">
    <property type="entry name" value="M-AAA PROTEASE-INTERACTING PROTEIN 1, MITOCHONDRIAL"/>
    <property type="match status" value="1"/>
</dbReference>